<dbReference type="Proteomes" id="UP000530424">
    <property type="component" value="Unassembled WGS sequence"/>
</dbReference>
<proteinExistence type="predicted"/>
<keyword evidence="2 4" id="KW-0238">DNA-binding</keyword>
<keyword evidence="1" id="KW-0805">Transcription regulation</keyword>
<evidence type="ECO:0000259" key="5">
    <source>
        <dbReference type="PROSITE" id="PS50977"/>
    </source>
</evidence>
<evidence type="ECO:0000313" key="6">
    <source>
        <dbReference type="EMBL" id="NYJ00603.1"/>
    </source>
</evidence>
<dbReference type="AlphaFoldDB" id="A0A853C2P0"/>
<dbReference type="PROSITE" id="PS50977">
    <property type="entry name" value="HTH_TETR_2"/>
    <property type="match status" value="1"/>
</dbReference>
<keyword evidence="3" id="KW-0804">Transcription</keyword>
<dbReference type="InterPro" id="IPR001647">
    <property type="entry name" value="HTH_TetR"/>
</dbReference>
<dbReference type="InterPro" id="IPR023772">
    <property type="entry name" value="DNA-bd_HTH_TetR-type_CS"/>
</dbReference>
<gene>
    <name evidence="6" type="ORF">HNR19_001301</name>
</gene>
<dbReference type="SUPFAM" id="SSF48498">
    <property type="entry name" value="Tetracyclin repressor-like, C-terminal domain"/>
    <property type="match status" value="1"/>
</dbReference>
<reference evidence="6 7" key="1">
    <citation type="submission" date="2020-07" db="EMBL/GenBank/DDBJ databases">
        <title>Sequencing the genomes of 1000 actinobacteria strains.</title>
        <authorList>
            <person name="Klenk H.-P."/>
        </authorList>
    </citation>
    <scope>NUCLEOTIDE SEQUENCE [LARGE SCALE GENOMIC DNA]</scope>
    <source>
        <strain evidence="6 7">DSM 103833</strain>
    </source>
</reference>
<dbReference type="Pfam" id="PF00440">
    <property type="entry name" value="TetR_N"/>
    <property type="match status" value="1"/>
</dbReference>
<evidence type="ECO:0000256" key="3">
    <source>
        <dbReference type="ARBA" id="ARBA00023163"/>
    </source>
</evidence>
<sequence>MSPKKALTAAASHLRPRVEGEREQEILDATLDVLAEFGYDRLTMDAVAARAKASKATLYRRWSDKASLVIDALMSQKEPSTVPDTGSLRGDLIASYCGMGGMTDEHQMAVLGSVMTAVSRDPEFAAAWRRDFIGPKVAINDAIFAKAVERGEIAEDTDLDLLGPCLPAIVLHRLFFLGEHPTEESITKVIDQVILPAATRG</sequence>
<dbReference type="SUPFAM" id="SSF46689">
    <property type="entry name" value="Homeodomain-like"/>
    <property type="match status" value="1"/>
</dbReference>
<dbReference type="Gene3D" id="1.10.10.60">
    <property type="entry name" value="Homeodomain-like"/>
    <property type="match status" value="1"/>
</dbReference>
<dbReference type="PRINTS" id="PR00455">
    <property type="entry name" value="HTHTETR"/>
</dbReference>
<keyword evidence="7" id="KW-1185">Reference proteome</keyword>
<comment type="caution">
    <text evidence="6">The sequence shown here is derived from an EMBL/GenBank/DDBJ whole genome shotgun (WGS) entry which is preliminary data.</text>
</comment>
<dbReference type="Gene3D" id="1.10.357.10">
    <property type="entry name" value="Tetracycline Repressor, domain 2"/>
    <property type="match status" value="1"/>
</dbReference>
<dbReference type="RefSeq" id="WP_179667168.1">
    <property type="nucleotide sequence ID" value="NZ_JACCFP010000001.1"/>
</dbReference>
<dbReference type="InterPro" id="IPR011075">
    <property type="entry name" value="TetR_C"/>
</dbReference>
<dbReference type="GO" id="GO:0000976">
    <property type="term" value="F:transcription cis-regulatory region binding"/>
    <property type="evidence" value="ECO:0007669"/>
    <property type="project" value="TreeGrafter"/>
</dbReference>
<name>A0A853C2P0_9ACTN</name>
<evidence type="ECO:0000256" key="4">
    <source>
        <dbReference type="PROSITE-ProRule" id="PRU00335"/>
    </source>
</evidence>
<accession>A0A853C2P0</accession>
<dbReference type="InterPro" id="IPR036271">
    <property type="entry name" value="Tet_transcr_reg_TetR-rel_C_sf"/>
</dbReference>
<dbReference type="InterPro" id="IPR009057">
    <property type="entry name" value="Homeodomain-like_sf"/>
</dbReference>
<dbReference type="GO" id="GO:0003700">
    <property type="term" value="F:DNA-binding transcription factor activity"/>
    <property type="evidence" value="ECO:0007669"/>
    <property type="project" value="TreeGrafter"/>
</dbReference>
<evidence type="ECO:0000256" key="2">
    <source>
        <dbReference type="ARBA" id="ARBA00023125"/>
    </source>
</evidence>
<dbReference type="PANTHER" id="PTHR30055">
    <property type="entry name" value="HTH-TYPE TRANSCRIPTIONAL REGULATOR RUTR"/>
    <property type="match status" value="1"/>
</dbReference>
<dbReference type="InterPro" id="IPR050109">
    <property type="entry name" value="HTH-type_TetR-like_transc_reg"/>
</dbReference>
<evidence type="ECO:0000256" key="1">
    <source>
        <dbReference type="ARBA" id="ARBA00023015"/>
    </source>
</evidence>
<feature type="domain" description="HTH tetR-type" evidence="5">
    <location>
        <begin position="20"/>
        <end position="80"/>
    </location>
</feature>
<protein>
    <submittedName>
        <fullName evidence="6">AcrR family transcriptional regulator</fullName>
    </submittedName>
</protein>
<dbReference type="PROSITE" id="PS01081">
    <property type="entry name" value="HTH_TETR_1"/>
    <property type="match status" value="1"/>
</dbReference>
<dbReference type="PANTHER" id="PTHR30055:SF149">
    <property type="entry name" value="TETR-FAMILY TRANSCRIPTIONAL REGULATOR"/>
    <property type="match status" value="1"/>
</dbReference>
<organism evidence="6 7">
    <name type="scientific">Nocardioides thalensis</name>
    <dbReference type="NCBI Taxonomy" id="1914755"/>
    <lineage>
        <taxon>Bacteria</taxon>
        <taxon>Bacillati</taxon>
        <taxon>Actinomycetota</taxon>
        <taxon>Actinomycetes</taxon>
        <taxon>Propionibacteriales</taxon>
        <taxon>Nocardioidaceae</taxon>
        <taxon>Nocardioides</taxon>
    </lineage>
</organism>
<evidence type="ECO:0000313" key="7">
    <source>
        <dbReference type="Proteomes" id="UP000530424"/>
    </source>
</evidence>
<dbReference type="EMBL" id="JACCFP010000001">
    <property type="protein sequence ID" value="NYJ00603.1"/>
    <property type="molecule type" value="Genomic_DNA"/>
</dbReference>
<feature type="DNA-binding region" description="H-T-H motif" evidence="4">
    <location>
        <begin position="43"/>
        <end position="62"/>
    </location>
</feature>
<dbReference type="Pfam" id="PF16859">
    <property type="entry name" value="TetR_C_11"/>
    <property type="match status" value="1"/>
</dbReference>